<proteinExistence type="predicted"/>
<reference evidence="2" key="1">
    <citation type="journal article" date="2014" name="Int. J. Syst. Evol. Microbiol.">
        <title>Complete genome sequence of Corynebacterium casei LMG S-19264T (=DSM 44701T), isolated from a smear-ripened cheese.</title>
        <authorList>
            <consortium name="US DOE Joint Genome Institute (JGI-PGF)"/>
            <person name="Walter F."/>
            <person name="Albersmeier A."/>
            <person name="Kalinowski J."/>
            <person name="Ruckert C."/>
        </authorList>
    </citation>
    <scope>NUCLEOTIDE SEQUENCE</scope>
    <source>
        <strain evidence="2">CGMCC 1.10859</strain>
    </source>
</reference>
<dbReference type="Proteomes" id="UP000634647">
    <property type="component" value="Unassembled WGS sequence"/>
</dbReference>
<organism evidence="2 3">
    <name type="scientific">Allgaiera indica</name>
    <dbReference type="NCBI Taxonomy" id="765699"/>
    <lineage>
        <taxon>Bacteria</taxon>
        <taxon>Pseudomonadati</taxon>
        <taxon>Pseudomonadota</taxon>
        <taxon>Alphaproteobacteria</taxon>
        <taxon>Rhodobacterales</taxon>
        <taxon>Paracoccaceae</taxon>
        <taxon>Allgaiera</taxon>
    </lineage>
</organism>
<gene>
    <name evidence="2" type="ORF">GCM10008024_22130</name>
</gene>
<feature type="region of interest" description="Disordered" evidence="1">
    <location>
        <begin position="99"/>
        <end position="148"/>
    </location>
</feature>
<reference evidence="2" key="2">
    <citation type="submission" date="2023-06" db="EMBL/GenBank/DDBJ databases">
        <authorList>
            <person name="Sun Q."/>
            <person name="Zhou Y."/>
        </authorList>
    </citation>
    <scope>NUCLEOTIDE SEQUENCE</scope>
    <source>
        <strain evidence="2">CGMCC 1.10859</strain>
    </source>
</reference>
<comment type="caution">
    <text evidence="2">The sequence shown here is derived from an EMBL/GenBank/DDBJ whole genome shotgun (WGS) entry which is preliminary data.</text>
</comment>
<sequence length="148" mass="16725">MVGRDGQDQPVGGNGITGKLRVADQVLDKAQFRGARHHRIDHLRGIRDLHPQHDRRMRALIGRQPRRQPVACDRLAGRNMQAAAQERVEFAHQLLGMVDLTQNPPGFGQQDPPGFSQRDPAPCPQEQRCVAPGLERRDRVARRRLRDA</sequence>
<dbReference type="EMBL" id="BNAB01000009">
    <property type="protein sequence ID" value="GHE02484.1"/>
    <property type="molecule type" value="Genomic_DNA"/>
</dbReference>
<protein>
    <submittedName>
        <fullName evidence="2">Uncharacterized protein</fullName>
    </submittedName>
</protein>
<evidence type="ECO:0000256" key="1">
    <source>
        <dbReference type="SAM" id="MobiDB-lite"/>
    </source>
</evidence>
<accession>A0AAN4US51</accession>
<feature type="compositionally biased region" description="Basic residues" evidence="1">
    <location>
        <begin position="139"/>
        <end position="148"/>
    </location>
</feature>
<evidence type="ECO:0000313" key="2">
    <source>
        <dbReference type="EMBL" id="GHE02484.1"/>
    </source>
</evidence>
<dbReference type="AlphaFoldDB" id="A0AAN4US51"/>
<feature type="compositionally biased region" description="Low complexity" evidence="1">
    <location>
        <begin position="102"/>
        <end position="117"/>
    </location>
</feature>
<name>A0AAN4US51_9RHOB</name>
<evidence type="ECO:0000313" key="3">
    <source>
        <dbReference type="Proteomes" id="UP000634647"/>
    </source>
</evidence>